<dbReference type="Gene3D" id="1.20.58.810">
    <property type="entry name" value="Photosystem II Pbs27"/>
    <property type="match status" value="1"/>
</dbReference>
<dbReference type="PANTHER" id="PTHR34041">
    <property type="entry name" value="PHOTOSYSTEM II REPAIR PROTEIN PSB27-H1, CHLOROPLASTIC"/>
    <property type="match status" value="1"/>
</dbReference>
<dbReference type="HAMAP" id="MF_01481">
    <property type="entry name" value="PSII_Psb27"/>
    <property type="match status" value="1"/>
</dbReference>
<reference evidence="1 2" key="1">
    <citation type="journal article" date="2021" name="Sci. Rep.">
        <title>Genome sequencing of the multicellular alga Astrephomene provides insights into convergent evolution of germ-soma differentiation.</title>
        <authorList>
            <person name="Yamashita S."/>
            <person name="Yamamoto K."/>
            <person name="Matsuzaki R."/>
            <person name="Suzuki S."/>
            <person name="Yamaguchi H."/>
            <person name="Hirooka S."/>
            <person name="Minakuchi Y."/>
            <person name="Miyagishima S."/>
            <person name="Kawachi M."/>
            <person name="Toyoda A."/>
            <person name="Nozaki H."/>
        </authorList>
    </citation>
    <scope>NUCLEOTIDE SEQUENCE [LARGE SCALE GENOMIC DNA]</scope>
    <source>
        <strain evidence="1 2">NIES-4017</strain>
    </source>
</reference>
<protein>
    <submittedName>
        <fullName evidence="1">Uncharacterized protein</fullName>
    </submittedName>
</protein>
<dbReference type="AlphaFoldDB" id="A0AAD3DVZ5"/>
<accession>A0AAD3DVZ5</accession>
<dbReference type="GO" id="GO:0009523">
    <property type="term" value="C:photosystem II"/>
    <property type="evidence" value="ECO:0007669"/>
    <property type="project" value="InterPro"/>
</dbReference>
<comment type="caution">
    <text evidence="1">The sequence shown here is derived from an EMBL/GenBank/DDBJ whole genome shotgun (WGS) entry which is preliminary data.</text>
</comment>
<dbReference type="Proteomes" id="UP001054857">
    <property type="component" value="Unassembled WGS sequence"/>
</dbReference>
<evidence type="ECO:0000313" key="1">
    <source>
        <dbReference type="EMBL" id="GFR47648.1"/>
    </source>
</evidence>
<organism evidence="1 2">
    <name type="scientific">Astrephomene gubernaculifera</name>
    <dbReference type="NCBI Taxonomy" id="47775"/>
    <lineage>
        <taxon>Eukaryota</taxon>
        <taxon>Viridiplantae</taxon>
        <taxon>Chlorophyta</taxon>
        <taxon>core chlorophytes</taxon>
        <taxon>Chlorophyceae</taxon>
        <taxon>CS clade</taxon>
        <taxon>Chlamydomonadales</taxon>
        <taxon>Astrephomenaceae</taxon>
        <taxon>Astrephomene</taxon>
    </lineage>
</organism>
<dbReference type="InterPro" id="IPR025585">
    <property type="entry name" value="PSII_Psb27"/>
</dbReference>
<sequence>MLSSRPQGLRPLSAASRRGPVIHHLPLLRRPSITRTLKSIDVPCQRDTAEEGCATTRVSANLQQQQQTSHTVVLASRRRALFTLAAGALSLSLLPGSVHADEDAKLPKEYRQLVKRLSEGLRETIEAEASGASEAEVRRKADPAKDTVREFVRKWRDNARVSGDITHAEIKEALAELGEYYMAHGQRARLSPGVRDSVLGHLDAARAALGGQEGEEGEEGKVLGLF</sequence>
<keyword evidence="2" id="KW-1185">Reference proteome</keyword>
<name>A0AAD3DVZ5_9CHLO</name>
<gene>
    <name evidence="1" type="ORF">Agub_g9391</name>
</gene>
<dbReference type="Pfam" id="PF13326">
    <property type="entry name" value="PSII_Pbs27"/>
    <property type="match status" value="1"/>
</dbReference>
<dbReference type="EMBL" id="BMAR01000019">
    <property type="protein sequence ID" value="GFR47648.1"/>
    <property type="molecule type" value="Genomic_DNA"/>
</dbReference>
<evidence type="ECO:0000313" key="2">
    <source>
        <dbReference type="Proteomes" id="UP001054857"/>
    </source>
</evidence>
<dbReference type="GO" id="GO:0010207">
    <property type="term" value="P:photosystem II assembly"/>
    <property type="evidence" value="ECO:0007669"/>
    <property type="project" value="InterPro"/>
</dbReference>
<proteinExistence type="inferred from homology"/>
<dbReference type="GO" id="GO:0010206">
    <property type="term" value="P:photosystem II repair"/>
    <property type="evidence" value="ECO:0007669"/>
    <property type="project" value="InterPro"/>
</dbReference>
<dbReference type="InterPro" id="IPR038450">
    <property type="entry name" value="PSII_Psb27_sf"/>
</dbReference>
<dbReference type="GO" id="GO:0009543">
    <property type="term" value="C:chloroplast thylakoid lumen"/>
    <property type="evidence" value="ECO:0007669"/>
    <property type="project" value="TreeGrafter"/>
</dbReference>
<dbReference type="PANTHER" id="PTHR34041:SF3">
    <property type="entry name" value="PHOTOSYSTEM II D1 PRECURSOR PROCESSING PROTEIN PSB27-H2, CHLOROPLASTIC"/>
    <property type="match status" value="1"/>
</dbReference>